<keyword evidence="3" id="KW-0820">tRNA-binding</keyword>
<dbReference type="Gene3D" id="1.10.287.380">
    <property type="entry name" value="Valyl-tRNA synthetase, C-terminal domain"/>
    <property type="match status" value="1"/>
</dbReference>
<feature type="compositionally biased region" description="Basic and acidic residues" evidence="13">
    <location>
        <begin position="526"/>
        <end position="543"/>
    </location>
</feature>
<keyword evidence="9" id="KW-0810">Translation regulation</keyword>
<dbReference type="InterPro" id="IPR032524">
    <property type="entry name" value="ABC_tran_C"/>
</dbReference>
<feature type="region of interest" description="Disordered" evidence="13">
    <location>
        <begin position="526"/>
        <end position="558"/>
    </location>
</feature>
<dbReference type="GO" id="GO:0006412">
    <property type="term" value="P:translation"/>
    <property type="evidence" value="ECO:0007669"/>
    <property type="project" value="UniProtKB-KW"/>
</dbReference>
<proteinExistence type="inferred from homology"/>
<dbReference type="EMBL" id="BBLT01000001">
    <property type="protein sequence ID" value="GAL83102.1"/>
    <property type="molecule type" value="Genomic_DNA"/>
</dbReference>
<evidence type="ECO:0000256" key="5">
    <source>
        <dbReference type="ARBA" id="ARBA00022737"/>
    </source>
</evidence>
<dbReference type="Pfam" id="PF00005">
    <property type="entry name" value="ABC_tran"/>
    <property type="match status" value="2"/>
</dbReference>
<feature type="domain" description="ABC transporter" evidence="14">
    <location>
        <begin position="310"/>
        <end position="530"/>
    </location>
</feature>
<dbReference type="InterPro" id="IPR003439">
    <property type="entry name" value="ABC_transporter-like_ATP-bd"/>
</dbReference>
<evidence type="ECO:0000256" key="6">
    <source>
        <dbReference type="ARBA" id="ARBA00022741"/>
    </source>
</evidence>
<evidence type="ECO:0000256" key="9">
    <source>
        <dbReference type="ARBA" id="ARBA00022845"/>
    </source>
</evidence>
<keyword evidence="5" id="KW-0677">Repeat</keyword>
<dbReference type="GO" id="GO:0003677">
    <property type="term" value="F:DNA binding"/>
    <property type="evidence" value="ECO:0007669"/>
    <property type="project" value="InterPro"/>
</dbReference>
<gene>
    <name evidence="15" type="ORF">MYP_328</name>
</gene>
<dbReference type="Proteomes" id="UP000030185">
    <property type="component" value="Unassembled WGS sequence"/>
</dbReference>
<dbReference type="GO" id="GO:0016887">
    <property type="term" value="F:ATP hydrolysis activity"/>
    <property type="evidence" value="ECO:0007669"/>
    <property type="project" value="InterPro"/>
</dbReference>
<evidence type="ECO:0000256" key="13">
    <source>
        <dbReference type="SAM" id="MobiDB-lite"/>
    </source>
</evidence>
<keyword evidence="6" id="KW-0547">Nucleotide-binding</keyword>
<evidence type="ECO:0000256" key="3">
    <source>
        <dbReference type="ARBA" id="ARBA00022555"/>
    </source>
</evidence>
<dbReference type="InterPro" id="IPR017871">
    <property type="entry name" value="ABC_transporter-like_CS"/>
</dbReference>
<dbReference type="SUPFAM" id="SSF52540">
    <property type="entry name" value="P-loop containing nucleoside triphosphate hydrolases"/>
    <property type="match status" value="2"/>
</dbReference>
<keyword evidence="11" id="KW-0648">Protein biosynthesis</keyword>
<evidence type="ECO:0000256" key="8">
    <source>
        <dbReference type="ARBA" id="ARBA00022840"/>
    </source>
</evidence>
<dbReference type="GO" id="GO:0005524">
    <property type="term" value="F:ATP binding"/>
    <property type="evidence" value="ECO:0007669"/>
    <property type="project" value="UniProtKB-KW"/>
</dbReference>
<dbReference type="GO" id="GO:0019843">
    <property type="term" value="F:rRNA binding"/>
    <property type="evidence" value="ECO:0007669"/>
    <property type="project" value="UniProtKB-KW"/>
</dbReference>
<dbReference type="Pfam" id="PF16326">
    <property type="entry name" value="ABC_tran_CTD"/>
    <property type="match status" value="1"/>
</dbReference>
<protein>
    <submittedName>
        <fullName evidence="15">ABC transporter</fullName>
    </submittedName>
</protein>
<evidence type="ECO:0000256" key="12">
    <source>
        <dbReference type="SAM" id="Coils"/>
    </source>
</evidence>
<dbReference type="GO" id="GO:0006417">
    <property type="term" value="P:regulation of translation"/>
    <property type="evidence" value="ECO:0007669"/>
    <property type="project" value="UniProtKB-KW"/>
</dbReference>
<evidence type="ECO:0000256" key="7">
    <source>
        <dbReference type="ARBA" id="ARBA00022801"/>
    </source>
</evidence>
<dbReference type="FunFam" id="3.40.50.300:FF:000183">
    <property type="entry name" value="ABC transporter ATP-binding protein yjjK"/>
    <property type="match status" value="1"/>
</dbReference>
<dbReference type="GO" id="GO:0000049">
    <property type="term" value="F:tRNA binding"/>
    <property type="evidence" value="ECO:0007669"/>
    <property type="project" value="UniProtKB-KW"/>
</dbReference>
<keyword evidence="16" id="KW-1185">Reference proteome</keyword>
<evidence type="ECO:0000256" key="1">
    <source>
        <dbReference type="ARBA" id="ARBA00005868"/>
    </source>
</evidence>
<organism evidence="15 16">
    <name type="scientific">Sporocytophaga myxococcoides</name>
    <dbReference type="NCBI Taxonomy" id="153721"/>
    <lineage>
        <taxon>Bacteria</taxon>
        <taxon>Pseudomonadati</taxon>
        <taxon>Bacteroidota</taxon>
        <taxon>Cytophagia</taxon>
        <taxon>Cytophagales</taxon>
        <taxon>Cytophagaceae</taxon>
        <taxon>Sporocytophaga</taxon>
    </lineage>
</organism>
<dbReference type="PROSITE" id="PS50893">
    <property type="entry name" value="ABC_TRANSPORTER_2"/>
    <property type="match status" value="2"/>
</dbReference>
<evidence type="ECO:0000256" key="11">
    <source>
        <dbReference type="ARBA" id="ARBA00022917"/>
    </source>
</evidence>
<dbReference type="Gene3D" id="3.40.50.300">
    <property type="entry name" value="P-loop containing nucleotide triphosphate hydrolases"/>
    <property type="match status" value="2"/>
</dbReference>
<keyword evidence="8" id="KW-0067">ATP-binding</keyword>
<comment type="caution">
    <text evidence="15">The sequence shown here is derived from an EMBL/GenBank/DDBJ whole genome shotgun (WGS) entry which is preliminary data.</text>
</comment>
<dbReference type="CDD" id="cd03221">
    <property type="entry name" value="ABCF_EF-3"/>
    <property type="match status" value="2"/>
</dbReference>
<dbReference type="OrthoDB" id="1521973at2"/>
<dbReference type="eggNOG" id="COG0488">
    <property type="taxonomic scope" value="Bacteria"/>
</dbReference>
<keyword evidence="7" id="KW-0378">Hydrolase</keyword>
<evidence type="ECO:0000259" key="14">
    <source>
        <dbReference type="PROSITE" id="PS50893"/>
    </source>
</evidence>
<evidence type="ECO:0000256" key="10">
    <source>
        <dbReference type="ARBA" id="ARBA00022884"/>
    </source>
</evidence>
<dbReference type="Pfam" id="PF12848">
    <property type="entry name" value="ABC_tran_Xtn"/>
    <property type="match status" value="1"/>
</dbReference>
<evidence type="ECO:0000313" key="16">
    <source>
        <dbReference type="Proteomes" id="UP000030185"/>
    </source>
</evidence>
<dbReference type="AlphaFoldDB" id="A0A098L936"/>
<feature type="coiled-coil region" evidence="12">
    <location>
        <begin position="559"/>
        <end position="617"/>
    </location>
</feature>
<comment type="similarity">
    <text evidence="1">Belongs to the ABC transporter superfamily. ABCF family. Translational throttle EttA subfamily.</text>
</comment>
<dbReference type="InterPro" id="IPR027417">
    <property type="entry name" value="P-loop_NTPase"/>
</dbReference>
<dbReference type="STRING" id="153721.MYP_328"/>
<dbReference type="InterPro" id="IPR003593">
    <property type="entry name" value="AAA+_ATPase"/>
</dbReference>
<evidence type="ECO:0000256" key="4">
    <source>
        <dbReference type="ARBA" id="ARBA00022730"/>
    </source>
</evidence>
<name>A0A098L936_9BACT</name>
<dbReference type="RefSeq" id="WP_045457516.1">
    <property type="nucleotide sequence ID" value="NZ_BBLT01000001.1"/>
</dbReference>
<dbReference type="PANTHER" id="PTHR42855">
    <property type="entry name" value="ABC TRANSPORTER ATP-BINDING SUBUNIT"/>
    <property type="match status" value="1"/>
</dbReference>
<keyword evidence="10" id="KW-0694">RNA-binding</keyword>
<dbReference type="InterPro" id="IPR037118">
    <property type="entry name" value="Val-tRNA_synth_C_sf"/>
</dbReference>
<dbReference type="PANTHER" id="PTHR42855:SF1">
    <property type="entry name" value="ABC TRANSPORTER DOMAIN-CONTAINING PROTEIN"/>
    <property type="match status" value="1"/>
</dbReference>
<evidence type="ECO:0000313" key="15">
    <source>
        <dbReference type="EMBL" id="GAL83102.1"/>
    </source>
</evidence>
<evidence type="ECO:0000256" key="2">
    <source>
        <dbReference type="ARBA" id="ARBA00022490"/>
    </source>
</evidence>
<dbReference type="PROSITE" id="PS00211">
    <property type="entry name" value="ABC_TRANSPORTER_1"/>
    <property type="match status" value="2"/>
</dbReference>
<dbReference type="InterPro" id="IPR032781">
    <property type="entry name" value="ABC_tran_Xtn"/>
</dbReference>
<reference evidence="15 16" key="1">
    <citation type="submission" date="2014-09" db="EMBL/GenBank/DDBJ databases">
        <title>Sporocytophaga myxococcoides PG-01 genome sequencing.</title>
        <authorList>
            <person name="Liu L."/>
            <person name="Gao P.J."/>
            <person name="Chen G.J."/>
            <person name="Wang L.S."/>
        </authorList>
    </citation>
    <scope>NUCLEOTIDE SEQUENCE [LARGE SCALE GENOMIC DNA]</scope>
    <source>
        <strain evidence="15 16">PG-01</strain>
    </source>
</reference>
<sequence>MNYLSGESLGKSYNEKWLFQDLNFGISKGEKIGLVGANGAGKSTLFQILSGKINPDRGHVAVSSGITVGFLDQDPEFPEGINVMEALFSSESPSLLAIKEYENALNNSEDSNALQKAMEKMDALNAWDYESKVKQIIGKMGITILDQKIKDLSGGQKKRIALARLLIESPDLLILDEPTNHLDLDTVEWLEGFLSTSNTTLLLVTHDRYFLDRVTNEIVELDAGKIYRYKGNYSFFLEKKAERLSIEQAETDKANNLLRKELEWMRRQPKARGTKAKSRVDAFYELEEKAGKTRNDQTLELKVETSRQGNKVIEIDHISKKFAKPIINDFSYVFKKKDRIGIIGKNGSGKSTFLNIITGKLQPDSGKIDTGSTTKIGYFSQTGLDFKEDQRVIDIVKEVAEHIPIGNGETLSASQFLQKFLFPPAVQYTYVNKLSGGEKKRLQLLRVLISNPNFLILDEPTNDLDIPTLNVLESFLMSYEGSLVIVSHDRYFMDKLIDHVFVFDGSGTIKDFPGNYTDYRNHLDESEKQAEGKLKEKPKEKPAEQTSSSKPVEEKKKLSFKEKQEFEALEKDIEKLEKKKTELTEKLSSSSINHDDLTKLSQEFENVNNTLEEKTLRWLELSEKA</sequence>
<keyword evidence="4" id="KW-0699">rRNA-binding</keyword>
<dbReference type="SMART" id="SM00382">
    <property type="entry name" value="AAA"/>
    <property type="match status" value="2"/>
</dbReference>
<keyword evidence="2" id="KW-0963">Cytoplasm</keyword>
<accession>A0A098L936</accession>
<keyword evidence="12" id="KW-0175">Coiled coil</keyword>
<dbReference type="InterPro" id="IPR051309">
    <property type="entry name" value="ABCF_ATPase"/>
</dbReference>
<dbReference type="FunFam" id="3.40.50.300:FF:000011">
    <property type="entry name" value="Putative ABC transporter ATP-binding component"/>
    <property type="match status" value="1"/>
</dbReference>
<feature type="domain" description="ABC transporter" evidence="14">
    <location>
        <begin position="4"/>
        <end position="248"/>
    </location>
</feature>